<evidence type="ECO:0000256" key="1">
    <source>
        <dbReference type="SAM" id="MobiDB-lite"/>
    </source>
</evidence>
<dbReference type="AlphaFoldDB" id="A0A6I4T988"/>
<sequence length="119" mass="12672">METEDNKVHMETDQARSGSTPHIVRWILVISIVLAAGLLSIIWITGAVDHDESEEEVSATVQNESIAQEDETNGAVAGDAANTGDMVTGDTEALTDNTIGSEGGQSKTEMENDLEVIEN</sequence>
<proteinExistence type="predicted"/>
<name>A0A6I4T988_9SPHN</name>
<gene>
    <name evidence="3" type="ORF">GRI91_14430</name>
</gene>
<evidence type="ECO:0000313" key="4">
    <source>
        <dbReference type="Proteomes" id="UP000438476"/>
    </source>
</evidence>
<comment type="caution">
    <text evidence="3">The sequence shown here is derived from an EMBL/GenBank/DDBJ whole genome shotgun (WGS) entry which is preliminary data.</text>
</comment>
<organism evidence="3 4">
    <name type="scientific">Altericroceibacterium endophyticum</name>
    <dbReference type="NCBI Taxonomy" id="1808508"/>
    <lineage>
        <taxon>Bacteria</taxon>
        <taxon>Pseudomonadati</taxon>
        <taxon>Pseudomonadota</taxon>
        <taxon>Alphaproteobacteria</taxon>
        <taxon>Sphingomonadales</taxon>
        <taxon>Erythrobacteraceae</taxon>
        <taxon>Altericroceibacterium</taxon>
    </lineage>
</organism>
<protein>
    <submittedName>
        <fullName evidence="3">Uncharacterized protein</fullName>
    </submittedName>
</protein>
<keyword evidence="2" id="KW-1133">Transmembrane helix</keyword>
<keyword evidence="2" id="KW-0472">Membrane</keyword>
<evidence type="ECO:0000256" key="2">
    <source>
        <dbReference type="SAM" id="Phobius"/>
    </source>
</evidence>
<dbReference type="Proteomes" id="UP000438476">
    <property type="component" value="Unassembled WGS sequence"/>
</dbReference>
<feature type="transmembrane region" description="Helical" evidence="2">
    <location>
        <begin position="23"/>
        <end position="44"/>
    </location>
</feature>
<keyword evidence="4" id="KW-1185">Reference proteome</keyword>
<dbReference type="RefSeq" id="WP_202385602.1">
    <property type="nucleotide sequence ID" value="NZ_WTYT01000006.1"/>
</dbReference>
<reference evidence="3 4" key="1">
    <citation type="submission" date="2019-12" db="EMBL/GenBank/DDBJ databases">
        <title>Genomic-based taxomic classification of the family Erythrobacteraceae.</title>
        <authorList>
            <person name="Xu L."/>
        </authorList>
    </citation>
    <scope>NUCLEOTIDE SEQUENCE [LARGE SCALE GENOMIC DNA]</scope>
    <source>
        <strain evidence="3 4">LMG 29518</strain>
    </source>
</reference>
<accession>A0A6I4T988</accession>
<dbReference type="EMBL" id="WTYT01000006">
    <property type="protein sequence ID" value="MXO66959.1"/>
    <property type="molecule type" value="Genomic_DNA"/>
</dbReference>
<feature type="compositionally biased region" description="Polar residues" evidence="1">
    <location>
        <begin position="94"/>
        <end position="107"/>
    </location>
</feature>
<evidence type="ECO:0000313" key="3">
    <source>
        <dbReference type="EMBL" id="MXO66959.1"/>
    </source>
</evidence>
<keyword evidence="2" id="KW-0812">Transmembrane</keyword>
<feature type="region of interest" description="Disordered" evidence="1">
    <location>
        <begin position="54"/>
        <end position="119"/>
    </location>
</feature>